<organism evidence="3 4">
    <name type="scientific">Jiella sonneratiae</name>
    <dbReference type="NCBI Taxonomy" id="2816856"/>
    <lineage>
        <taxon>Bacteria</taxon>
        <taxon>Pseudomonadati</taxon>
        <taxon>Pseudomonadota</taxon>
        <taxon>Alphaproteobacteria</taxon>
        <taxon>Hyphomicrobiales</taxon>
        <taxon>Aurantimonadaceae</taxon>
        <taxon>Jiella</taxon>
    </lineage>
</organism>
<dbReference type="EMBL" id="JAFMPY010000018">
    <property type="protein sequence ID" value="MBO0905138.1"/>
    <property type="molecule type" value="Genomic_DNA"/>
</dbReference>
<dbReference type="Pfam" id="PF00581">
    <property type="entry name" value="Rhodanese"/>
    <property type="match status" value="1"/>
</dbReference>
<dbReference type="PANTHER" id="PTHR47377:SF1">
    <property type="entry name" value="RHODANESE-LIKE DOMAIN-CONTAINING PROTEIN 4, CHLOROPLASTIC"/>
    <property type="match status" value="1"/>
</dbReference>
<dbReference type="PANTHER" id="PTHR47377">
    <property type="entry name" value="RHODANESE-LIKE DOMAIN-CONTAINING PROTEIN 4, CHLOROPLASTIC"/>
    <property type="match status" value="1"/>
</dbReference>
<sequence length="144" mass="15642">MAQGYEGDVTVQECWTALSDDPAAVLVDVRTTAEWTYVGIPDLSSLGRAPVLAEWQSFPSMSVDPQFVQRVTAAVADQPEDRQRRVYLLCRSGARSVAAARALTAAGFEHCFNVLDGFEGGPDADGHRGTRSGWKAEGLPWSQR</sequence>
<evidence type="ECO:0000313" key="3">
    <source>
        <dbReference type="EMBL" id="MBO0905138.1"/>
    </source>
</evidence>
<dbReference type="InterPro" id="IPR036873">
    <property type="entry name" value="Rhodanese-like_dom_sf"/>
</dbReference>
<protein>
    <submittedName>
        <fullName evidence="3">Rhodanese-like domain-containing protein</fullName>
    </submittedName>
</protein>
<evidence type="ECO:0000256" key="1">
    <source>
        <dbReference type="SAM" id="MobiDB-lite"/>
    </source>
</evidence>
<dbReference type="InterPro" id="IPR044240">
    <property type="entry name" value="STR4-like"/>
</dbReference>
<dbReference type="Proteomes" id="UP000664288">
    <property type="component" value="Unassembled WGS sequence"/>
</dbReference>
<accession>A0ABS3J848</accession>
<gene>
    <name evidence="3" type="ORF">J1C47_15950</name>
</gene>
<feature type="domain" description="Rhodanese" evidence="2">
    <location>
        <begin position="20"/>
        <end position="130"/>
    </location>
</feature>
<evidence type="ECO:0000313" key="4">
    <source>
        <dbReference type="Proteomes" id="UP000664288"/>
    </source>
</evidence>
<dbReference type="Gene3D" id="3.40.250.10">
    <property type="entry name" value="Rhodanese-like domain"/>
    <property type="match status" value="1"/>
</dbReference>
<dbReference type="SMART" id="SM00450">
    <property type="entry name" value="RHOD"/>
    <property type="match status" value="1"/>
</dbReference>
<name>A0ABS3J848_9HYPH</name>
<comment type="caution">
    <text evidence="3">The sequence shown here is derived from an EMBL/GenBank/DDBJ whole genome shotgun (WGS) entry which is preliminary data.</text>
</comment>
<dbReference type="SUPFAM" id="SSF52821">
    <property type="entry name" value="Rhodanese/Cell cycle control phosphatase"/>
    <property type="match status" value="1"/>
</dbReference>
<proteinExistence type="predicted"/>
<dbReference type="PROSITE" id="PS50206">
    <property type="entry name" value="RHODANESE_3"/>
    <property type="match status" value="1"/>
</dbReference>
<dbReference type="RefSeq" id="WP_207351782.1">
    <property type="nucleotide sequence ID" value="NZ_JAFMPY010000018.1"/>
</dbReference>
<feature type="region of interest" description="Disordered" evidence="1">
    <location>
        <begin position="123"/>
        <end position="144"/>
    </location>
</feature>
<reference evidence="3 4" key="1">
    <citation type="submission" date="2021-03" db="EMBL/GenBank/DDBJ databases">
        <title>Whole genome sequence of Jiella sp. MQZ13P-4.</title>
        <authorList>
            <person name="Tuo L."/>
        </authorList>
    </citation>
    <scope>NUCLEOTIDE SEQUENCE [LARGE SCALE GENOMIC DNA]</scope>
    <source>
        <strain evidence="3 4">MQZ13P-4</strain>
    </source>
</reference>
<evidence type="ECO:0000259" key="2">
    <source>
        <dbReference type="PROSITE" id="PS50206"/>
    </source>
</evidence>
<dbReference type="InterPro" id="IPR001763">
    <property type="entry name" value="Rhodanese-like_dom"/>
</dbReference>
<keyword evidence="4" id="KW-1185">Reference proteome</keyword>